<keyword evidence="2" id="KW-1185">Reference proteome</keyword>
<dbReference type="EMBL" id="CAVMJV010000032">
    <property type="protein sequence ID" value="CAK5077454.1"/>
    <property type="molecule type" value="Genomic_DNA"/>
</dbReference>
<proteinExistence type="predicted"/>
<organism evidence="1 2">
    <name type="scientific">Meloidogyne enterolobii</name>
    <name type="common">Root-knot nematode worm</name>
    <name type="synonym">Meloidogyne mayaguensis</name>
    <dbReference type="NCBI Taxonomy" id="390850"/>
    <lineage>
        <taxon>Eukaryota</taxon>
        <taxon>Metazoa</taxon>
        <taxon>Ecdysozoa</taxon>
        <taxon>Nematoda</taxon>
        <taxon>Chromadorea</taxon>
        <taxon>Rhabditida</taxon>
        <taxon>Tylenchina</taxon>
        <taxon>Tylenchomorpha</taxon>
        <taxon>Tylenchoidea</taxon>
        <taxon>Meloidogynidae</taxon>
        <taxon>Meloidogyninae</taxon>
        <taxon>Meloidogyne</taxon>
    </lineage>
</organism>
<sequence length="53" mass="6380">MAFYWKNNGISVILKPLSFRLQCPPLYYSLIIFINSINKLQQFFINYFLNLQC</sequence>
<evidence type="ECO:0000313" key="2">
    <source>
        <dbReference type="Proteomes" id="UP001497535"/>
    </source>
</evidence>
<gene>
    <name evidence="1" type="ORF">MENTE1834_LOCUS24373</name>
</gene>
<protein>
    <submittedName>
        <fullName evidence="1">Uncharacterized protein</fullName>
    </submittedName>
</protein>
<reference evidence="1" key="1">
    <citation type="submission" date="2023-11" db="EMBL/GenBank/DDBJ databases">
        <authorList>
            <person name="Poullet M."/>
        </authorList>
    </citation>
    <scope>NUCLEOTIDE SEQUENCE</scope>
    <source>
        <strain evidence="1">E1834</strain>
    </source>
</reference>
<dbReference type="Proteomes" id="UP001497535">
    <property type="component" value="Unassembled WGS sequence"/>
</dbReference>
<comment type="caution">
    <text evidence="1">The sequence shown here is derived from an EMBL/GenBank/DDBJ whole genome shotgun (WGS) entry which is preliminary data.</text>
</comment>
<name>A0ACB0ZES6_MELEN</name>
<accession>A0ACB0ZES6</accession>
<evidence type="ECO:0000313" key="1">
    <source>
        <dbReference type="EMBL" id="CAK5077454.1"/>
    </source>
</evidence>